<organism evidence="1 2">
    <name type="scientific">Candidatus Woesebacteria bacterium GW2011_GWB1_41_10</name>
    <dbReference type="NCBI Taxonomy" id="1618577"/>
    <lineage>
        <taxon>Bacteria</taxon>
        <taxon>Candidatus Woeseibacteriota</taxon>
    </lineage>
</organism>
<sequence>MEKKYIKFSTKYDQKLVNSIMYLLKNAKLDSYTMLEFSKALGKQYKEGSLGWQKLRLHLIYLVMNGEIEERHFGIKAGDWNRIVDYV</sequence>
<proteinExistence type="predicted"/>
<name>A0A0G0UBF5_9BACT</name>
<dbReference type="Proteomes" id="UP000033858">
    <property type="component" value="Unassembled WGS sequence"/>
</dbReference>
<accession>A0A0G0UBF5</accession>
<evidence type="ECO:0000313" key="1">
    <source>
        <dbReference type="EMBL" id="KKR84661.1"/>
    </source>
</evidence>
<dbReference type="EMBL" id="LCAE01000044">
    <property type="protein sequence ID" value="KKR84661.1"/>
    <property type="molecule type" value="Genomic_DNA"/>
</dbReference>
<gene>
    <name evidence="1" type="ORF">UU32_C0044G0008</name>
</gene>
<dbReference type="AlphaFoldDB" id="A0A0G0UBF5"/>
<reference evidence="1 2" key="1">
    <citation type="journal article" date="2015" name="Nature">
        <title>rRNA introns, odd ribosomes, and small enigmatic genomes across a large radiation of phyla.</title>
        <authorList>
            <person name="Brown C.T."/>
            <person name="Hug L.A."/>
            <person name="Thomas B.C."/>
            <person name="Sharon I."/>
            <person name="Castelle C.J."/>
            <person name="Singh A."/>
            <person name="Wilkins M.J."/>
            <person name="Williams K.H."/>
            <person name="Banfield J.F."/>
        </authorList>
    </citation>
    <scope>NUCLEOTIDE SEQUENCE [LARGE SCALE GENOMIC DNA]</scope>
</reference>
<comment type="caution">
    <text evidence="1">The sequence shown here is derived from an EMBL/GenBank/DDBJ whole genome shotgun (WGS) entry which is preliminary data.</text>
</comment>
<evidence type="ECO:0000313" key="2">
    <source>
        <dbReference type="Proteomes" id="UP000033858"/>
    </source>
</evidence>
<protein>
    <submittedName>
        <fullName evidence="1">Uncharacterized protein</fullName>
    </submittedName>
</protein>